<dbReference type="InterPro" id="IPR023408">
    <property type="entry name" value="MscS_beta-dom_sf"/>
</dbReference>
<dbReference type="GO" id="GO:0006820">
    <property type="term" value="P:monoatomic anion transport"/>
    <property type="evidence" value="ECO:0007669"/>
    <property type="project" value="TreeGrafter"/>
</dbReference>
<keyword evidence="4 9" id="KW-0812">Transmembrane</keyword>
<evidence type="ECO:0000256" key="7">
    <source>
        <dbReference type="ARBA" id="ARBA00023136"/>
    </source>
</evidence>
<protein>
    <recommendedName>
        <fullName evidence="10">Mechanosensitive ion channel MscS domain-containing protein</fullName>
    </recommendedName>
</protein>
<evidence type="ECO:0000259" key="10">
    <source>
        <dbReference type="Pfam" id="PF00924"/>
    </source>
</evidence>
<sequence length="254" mass="28536">MKHVKFRSHAICSLGRVSGGQGAEVGKNELESSVESSREINVYDGRNYLARSLSETSTAIEELNKVVSWIFFVLIVVLWLLLTGLATTKVLAFISSQLFLLVFVCGNACARAFEGIIFVFVMHPFDAGDRCLIDVVQLIVEEINIMATIFLMEDNEKIYYPNSVLATKTISNFNRSPDMNDSVEFAIDVSTSDESIAALEANMKAYLRSKPEHWCPSFNMRMKGLEDNNMKMVLSVTHTMNFRTTGREFVEDLS</sequence>
<comment type="similarity">
    <text evidence="2">Belongs to the MscS (TC 1.A.23) family.</text>
</comment>
<feature type="domain" description="Mechanosensitive ion channel MscS" evidence="10">
    <location>
        <begin position="117"/>
        <end position="175"/>
    </location>
</feature>
<dbReference type="AlphaFoldDB" id="A0AA88UI13"/>
<dbReference type="Proteomes" id="UP001187471">
    <property type="component" value="Unassembled WGS sequence"/>
</dbReference>
<evidence type="ECO:0000256" key="8">
    <source>
        <dbReference type="ARBA" id="ARBA00023303"/>
    </source>
</evidence>
<organism evidence="11 12">
    <name type="scientific">Escallonia rubra</name>
    <dbReference type="NCBI Taxonomy" id="112253"/>
    <lineage>
        <taxon>Eukaryota</taxon>
        <taxon>Viridiplantae</taxon>
        <taxon>Streptophyta</taxon>
        <taxon>Embryophyta</taxon>
        <taxon>Tracheophyta</taxon>
        <taxon>Spermatophyta</taxon>
        <taxon>Magnoliopsida</taxon>
        <taxon>eudicotyledons</taxon>
        <taxon>Gunneridae</taxon>
        <taxon>Pentapetalae</taxon>
        <taxon>asterids</taxon>
        <taxon>campanulids</taxon>
        <taxon>Escalloniales</taxon>
        <taxon>Escalloniaceae</taxon>
        <taxon>Escallonia</taxon>
    </lineage>
</organism>
<evidence type="ECO:0000256" key="5">
    <source>
        <dbReference type="ARBA" id="ARBA00022989"/>
    </source>
</evidence>
<dbReference type="SUPFAM" id="SSF50182">
    <property type="entry name" value="Sm-like ribonucleoproteins"/>
    <property type="match status" value="1"/>
</dbReference>
<name>A0AA88UI13_9ASTE</name>
<keyword evidence="7 9" id="KW-0472">Membrane</keyword>
<proteinExistence type="inferred from homology"/>
<dbReference type="InterPro" id="IPR006685">
    <property type="entry name" value="MscS_channel_2nd"/>
</dbReference>
<evidence type="ECO:0000313" key="12">
    <source>
        <dbReference type="Proteomes" id="UP001187471"/>
    </source>
</evidence>
<evidence type="ECO:0000256" key="2">
    <source>
        <dbReference type="ARBA" id="ARBA00008017"/>
    </source>
</evidence>
<dbReference type="Gene3D" id="2.30.30.60">
    <property type="match status" value="1"/>
</dbReference>
<keyword evidence="3" id="KW-0813">Transport</keyword>
<dbReference type="Pfam" id="PF00924">
    <property type="entry name" value="MS_channel_2nd"/>
    <property type="match status" value="1"/>
</dbReference>
<evidence type="ECO:0000256" key="3">
    <source>
        <dbReference type="ARBA" id="ARBA00022448"/>
    </source>
</evidence>
<evidence type="ECO:0000313" key="11">
    <source>
        <dbReference type="EMBL" id="KAK2975962.1"/>
    </source>
</evidence>
<dbReference type="InterPro" id="IPR016688">
    <property type="entry name" value="MscS-like_plants/fungi"/>
</dbReference>
<gene>
    <name evidence="11" type="ORF">RJ640_012993</name>
</gene>
<keyword evidence="5 9" id="KW-1133">Transmembrane helix</keyword>
<comment type="subcellular location">
    <subcellularLocation>
        <location evidence="1">Membrane</location>
        <topology evidence="1">Multi-pass membrane protein</topology>
    </subcellularLocation>
</comment>
<accession>A0AA88UI13</accession>
<dbReference type="GO" id="GO:0005886">
    <property type="term" value="C:plasma membrane"/>
    <property type="evidence" value="ECO:0007669"/>
    <property type="project" value="UniProtKB-ARBA"/>
</dbReference>
<evidence type="ECO:0000256" key="4">
    <source>
        <dbReference type="ARBA" id="ARBA00022692"/>
    </source>
</evidence>
<dbReference type="GO" id="GO:0050982">
    <property type="term" value="P:detection of mechanical stimulus"/>
    <property type="evidence" value="ECO:0007669"/>
    <property type="project" value="UniProtKB-ARBA"/>
</dbReference>
<dbReference type="EMBL" id="JAVXUO010002134">
    <property type="protein sequence ID" value="KAK2975962.1"/>
    <property type="molecule type" value="Genomic_DNA"/>
</dbReference>
<keyword evidence="6" id="KW-0406">Ion transport</keyword>
<dbReference type="PANTHER" id="PTHR31618">
    <property type="entry name" value="MECHANOSENSITIVE ION CHANNEL PROTEIN 5"/>
    <property type="match status" value="1"/>
</dbReference>
<comment type="caution">
    <text evidence="11">The sequence shown here is derived from an EMBL/GenBank/DDBJ whole genome shotgun (WGS) entry which is preliminary data.</text>
</comment>
<evidence type="ECO:0000256" key="6">
    <source>
        <dbReference type="ARBA" id="ARBA00023065"/>
    </source>
</evidence>
<feature type="transmembrane region" description="Helical" evidence="9">
    <location>
        <begin position="98"/>
        <end position="122"/>
    </location>
</feature>
<dbReference type="GO" id="GO:0008381">
    <property type="term" value="F:mechanosensitive monoatomic ion channel activity"/>
    <property type="evidence" value="ECO:0007669"/>
    <property type="project" value="TreeGrafter"/>
</dbReference>
<evidence type="ECO:0000256" key="9">
    <source>
        <dbReference type="SAM" id="Phobius"/>
    </source>
</evidence>
<keyword evidence="8" id="KW-0407">Ion channel</keyword>
<dbReference type="PANTHER" id="PTHR31618:SF7">
    <property type="entry name" value="MECHANOSENSITIVE ION CHANNEL PROTEIN"/>
    <property type="match status" value="1"/>
</dbReference>
<keyword evidence="12" id="KW-1185">Reference proteome</keyword>
<feature type="transmembrane region" description="Helical" evidence="9">
    <location>
        <begin position="66"/>
        <end position="86"/>
    </location>
</feature>
<reference evidence="11" key="1">
    <citation type="submission" date="2022-12" db="EMBL/GenBank/DDBJ databases">
        <title>Draft genome assemblies for two species of Escallonia (Escalloniales).</title>
        <authorList>
            <person name="Chanderbali A."/>
            <person name="Dervinis C."/>
            <person name="Anghel I."/>
            <person name="Soltis D."/>
            <person name="Soltis P."/>
            <person name="Zapata F."/>
        </authorList>
    </citation>
    <scope>NUCLEOTIDE SEQUENCE</scope>
    <source>
        <strain evidence="11">UCBG92.1500</strain>
        <tissue evidence="11">Leaf</tissue>
    </source>
</reference>
<evidence type="ECO:0000256" key="1">
    <source>
        <dbReference type="ARBA" id="ARBA00004141"/>
    </source>
</evidence>
<dbReference type="FunFam" id="2.30.30.60:FF:000003">
    <property type="entry name" value="Predicted mechanosensitive ion channel"/>
    <property type="match status" value="1"/>
</dbReference>
<dbReference type="InterPro" id="IPR010920">
    <property type="entry name" value="LSM_dom_sf"/>
</dbReference>